<evidence type="ECO:0000313" key="3">
    <source>
        <dbReference type="EMBL" id="KAH7149269.1"/>
    </source>
</evidence>
<protein>
    <recommendedName>
        <fullName evidence="5">4-coumarate-CoA ligase</fullName>
    </recommendedName>
</protein>
<dbReference type="SUPFAM" id="SSF56801">
    <property type="entry name" value="Acetyl-CoA synthetase-like"/>
    <property type="match status" value="1"/>
</dbReference>
<dbReference type="OrthoDB" id="6509636at2759"/>
<evidence type="ECO:0008006" key="5">
    <source>
        <dbReference type="Google" id="ProtNLM"/>
    </source>
</evidence>
<dbReference type="Pfam" id="PF00501">
    <property type="entry name" value="AMP-binding"/>
    <property type="match status" value="1"/>
</dbReference>
<dbReference type="Pfam" id="PF13193">
    <property type="entry name" value="AMP-binding_C"/>
    <property type="match status" value="1"/>
</dbReference>
<accession>A0A9P9J471</accession>
<evidence type="ECO:0000313" key="4">
    <source>
        <dbReference type="Proteomes" id="UP000717696"/>
    </source>
</evidence>
<dbReference type="InterPro" id="IPR042099">
    <property type="entry name" value="ANL_N_sf"/>
</dbReference>
<sequence length="569" mass="62516">MPIKSRFSVPVPNCSIQQWVFGSPSGPLPDKKAWIDADRPETHFLTYTQGRLLAKRIAVGLVEDAIKPGDRVLLYSGNSIFFPAIAMGVWMAGAVFTGANHGYVARELAFQLKDSGACLMIAVESNFEAALEAASLVGMEHDRVFMFDSTLPDSPQVEKQPWGGSRHWTELIASEAKGDEFVWAEPEDSKTVTCVLNYSSGTTGVPKGVEISHYNHVANGIGAIHFDKLDPEYENKNNHATALCFLPMSHAFSMGYFINYLPHEGVPVYVMPSFNFPKMLAHIQTFRITKLFTAPPILVLLTKHPLARKANLSSIEMVACGAAPLSKEIQREVNSMLPRDGSSAKQGWGMTEATCVAFSWDPTRSFNASIGELVANCQAKLVHLETGVEITTANTPGELWLTGPTIMRGYWRNIAATNEVFVIDDNGTRWLRTGDVAYVEEFESGTLFHIVDRVKELIKVKGLQVAPAELEALLLERNDVADAAVIGVTINGVEVPRGYIVKTPNAKDTTEDDIASWLAARVARHKRLVGGVVFIDAIPKIPSGKILRKTLRERAKREVCQGGEVRPKL</sequence>
<dbReference type="EMBL" id="JAGMUU010000007">
    <property type="protein sequence ID" value="KAH7149269.1"/>
    <property type="molecule type" value="Genomic_DNA"/>
</dbReference>
<keyword evidence="4" id="KW-1185">Reference proteome</keyword>
<gene>
    <name evidence="3" type="ORF">B0J13DRAFT_301695</name>
</gene>
<organism evidence="3 4">
    <name type="scientific">Dactylonectria estremocensis</name>
    <dbReference type="NCBI Taxonomy" id="1079267"/>
    <lineage>
        <taxon>Eukaryota</taxon>
        <taxon>Fungi</taxon>
        <taxon>Dikarya</taxon>
        <taxon>Ascomycota</taxon>
        <taxon>Pezizomycotina</taxon>
        <taxon>Sordariomycetes</taxon>
        <taxon>Hypocreomycetidae</taxon>
        <taxon>Hypocreales</taxon>
        <taxon>Nectriaceae</taxon>
        <taxon>Dactylonectria</taxon>
    </lineage>
</organism>
<dbReference type="PANTHER" id="PTHR24096">
    <property type="entry name" value="LONG-CHAIN-FATTY-ACID--COA LIGASE"/>
    <property type="match status" value="1"/>
</dbReference>
<proteinExistence type="predicted"/>
<evidence type="ECO:0000259" key="2">
    <source>
        <dbReference type="Pfam" id="PF13193"/>
    </source>
</evidence>
<dbReference type="Gene3D" id="3.40.50.12780">
    <property type="entry name" value="N-terminal domain of ligase-like"/>
    <property type="match status" value="1"/>
</dbReference>
<reference evidence="3" key="1">
    <citation type="journal article" date="2021" name="Nat. Commun.">
        <title>Genetic determinants of endophytism in the Arabidopsis root mycobiome.</title>
        <authorList>
            <person name="Mesny F."/>
            <person name="Miyauchi S."/>
            <person name="Thiergart T."/>
            <person name="Pickel B."/>
            <person name="Atanasova L."/>
            <person name="Karlsson M."/>
            <person name="Huettel B."/>
            <person name="Barry K.W."/>
            <person name="Haridas S."/>
            <person name="Chen C."/>
            <person name="Bauer D."/>
            <person name="Andreopoulos W."/>
            <person name="Pangilinan J."/>
            <person name="LaButti K."/>
            <person name="Riley R."/>
            <person name="Lipzen A."/>
            <person name="Clum A."/>
            <person name="Drula E."/>
            <person name="Henrissat B."/>
            <person name="Kohler A."/>
            <person name="Grigoriev I.V."/>
            <person name="Martin F.M."/>
            <person name="Hacquard S."/>
        </authorList>
    </citation>
    <scope>NUCLEOTIDE SEQUENCE</scope>
    <source>
        <strain evidence="3">MPI-CAGE-AT-0021</strain>
    </source>
</reference>
<dbReference type="CDD" id="cd05911">
    <property type="entry name" value="Firefly_Luc_like"/>
    <property type="match status" value="1"/>
</dbReference>
<dbReference type="Gene3D" id="3.30.300.30">
    <property type="match status" value="1"/>
</dbReference>
<comment type="caution">
    <text evidence="3">The sequence shown here is derived from an EMBL/GenBank/DDBJ whole genome shotgun (WGS) entry which is preliminary data.</text>
</comment>
<dbReference type="InterPro" id="IPR000873">
    <property type="entry name" value="AMP-dep_synth/lig_dom"/>
</dbReference>
<feature type="domain" description="AMP-binding enzyme C-terminal" evidence="2">
    <location>
        <begin position="469"/>
        <end position="545"/>
    </location>
</feature>
<dbReference type="AlphaFoldDB" id="A0A9P9J471"/>
<dbReference type="InterPro" id="IPR025110">
    <property type="entry name" value="AMP-bd_C"/>
</dbReference>
<dbReference type="Proteomes" id="UP000717696">
    <property type="component" value="Unassembled WGS sequence"/>
</dbReference>
<dbReference type="PANTHER" id="PTHR24096:SF424">
    <property type="entry name" value="ACETYL-COA SYNTHETASE-LIKE PROTEIN-RELATED"/>
    <property type="match status" value="1"/>
</dbReference>
<name>A0A9P9J471_9HYPO</name>
<dbReference type="InterPro" id="IPR020845">
    <property type="entry name" value="AMP-binding_CS"/>
</dbReference>
<dbReference type="PROSITE" id="PS00455">
    <property type="entry name" value="AMP_BINDING"/>
    <property type="match status" value="1"/>
</dbReference>
<evidence type="ECO:0000259" key="1">
    <source>
        <dbReference type="Pfam" id="PF00501"/>
    </source>
</evidence>
<dbReference type="GO" id="GO:0016405">
    <property type="term" value="F:CoA-ligase activity"/>
    <property type="evidence" value="ECO:0007669"/>
    <property type="project" value="TreeGrafter"/>
</dbReference>
<dbReference type="InterPro" id="IPR045851">
    <property type="entry name" value="AMP-bd_C_sf"/>
</dbReference>
<feature type="domain" description="AMP-dependent synthetase/ligase" evidence="1">
    <location>
        <begin position="29"/>
        <end position="411"/>
    </location>
</feature>